<feature type="domain" description="Major facilitator superfamily (MFS) profile" evidence="7">
    <location>
        <begin position="26"/>
        <end position="410"/>
    </location>
</feature>
<evidence type="ECO:0000256" key="6">
    <source>
        <dbReference type="SAM" id="Phobius"/>
    </source>
</evidence>
<evidence type="ECO:0000313" key="8">
    <source>
        <dbReference type="EMBL" id="GGE27562.1"/>
    </source>
</evidence>
<dbReference type="PROSITE" id="PS00217">
    <property type="entry name" value="SUGAR_TRANSPORT_2"/>
    <property type="match status" value="1"/>
</dbReference>
<dbReference type="InterPro" id="IPR011701">
    <property type="entry name" value="MFS"/>
</dbReference>
<dbReference type="InterPro" id="IPR020846">
    <property type="entry name" value="MFS_dom"/>
</dbReference>
<dbReference type="PANTHER" id="PTHR23508">
    <property type="entry name" value="CARBOXYLIC ACID TRANSPORTER PROTEIN HOMOLOG"/>
    <property type="match status" value="1"/>
</dbReference>
<gene>
    <name evidence="8" type="ORF">GCM10011391_02460</name>
</gene>
<dbReference type="Proteomes" id="UP000628775">
    <property type="component" value="Unassembled WGS sequence"/>
</dbReference>
<feature type="transmembrane region" description="Helical" evidence="6">
    <location>
        <begin position="121"/>
        <end position="138"/>
    </location>
</feature>
<dbReference type="GO" id="GO:0005886">
    <property type="term" value="C:plasma membrane"/>
    <property type="evidence" value="ECO:0007669"/>
    <property type="project" value="UniProtKB-SubCell"/>
</dbReference>
<dbReference type="Gene3D" id="1.20.1250.20">
    <property type="entry name" value="MFS general substrate transporter like domains"/>
    <property type="match status" value="2"/>
</dbReference>
<dbReference type="PANTHER" id="PTHR23508:SF10">
    <property type="entry name" value="CARBOXYLIC ACID TRANSPORTER PROTEIN HOMOLOG"/>
    <property type="match status" value="1"/>
</dbReference>
<dbReference type="EMBL" id="BMIR01000001">
    <property type="protein sequence ID" value="GGE27562.1"/>
    <property type="molecule type" value="Genomic_DNA"/>
</dbReference>
<comment type="caution">
    <text evidence="8">The sequence shown here is derived from an EMBL/GenBank/DDBJ whole genome shotgun (WGS) entry which is preliminary data.</text>
</comment>
<keyword evidence="3 6" id="KW-0812">Transmembrane</keyword>
<keyword evidence="5 6" id="KW-0472">Membrane</keyword>
<feature type="transmembrane region" description="Helical" evidence="6">
    <location>
        <begin position="61"/>
        <end position="80"/>
    </location>
</feature>
<dbReference type="AlphaFoldDB" id="A0A8J2VLM1"/>
<keyword evidence="4 6" id="KW-1133">Transmembrane helix</keyword>
<feature type="transmembrane region" description="Helical" evidence="6">
    <location>
        <begin position="178"/>
        <end position="195"/>
    </location>
</feature>
<feature type="transmembrane region" description="Helical" evidence="6">
    <location>
        <begin position="270"/>
        <end position="290"/>
    </location>
</feature>
<dbReference type="Pfam" id="PF07690">
    <property type="entry name" value="MFS_1"/>
    <property type="match status" value="1"/>
</dbReference>
<evidence type="ECO:0000313" key="9">
    <source>
        <dbReference type="Proteomes" id="UP000628775"/>
    </source>
</evidence>
<feature type="transmembrane region" description="Helical" evidence="6">
    <location>
        <begin position="34"/>
        <end position="55"/>
    </location>
</feature>
<evidence type="ECO:0000256" key="4">
    <source>
        <dbReference type="ARBA" id="ARBA00022989"/>
    </source>
</evidence>
<proteinExistence type="predicted"/>
<keyword evidence="9" id="KW-1185">Reference proteome</keyword>
<evidence type="ECO:0000256" key="1">
    <source>
        <dbReference type="ARBA" id="ARBA00004651"/>
    </source>
</evidence>
<feature type="transmembrane region" description="Helical" evidence="6">
    <location>
        <begin position="297"/>
        <end position="314"/>
    </location>
</feature>
<dbReference type="RefSeq" id="WP_188688031.1">
    <property type="nucleotide sequence ID" value="NZ_BMIR01000001.1"/>
</dbReference>
<keyword evidence="2" id="KW-0813">Transport</keyword>
<dbReference type="PROSITE" id="PS50850">
    <property type="entry name" value="MFS"/>
    <property type="match status" value="1"/>
</dbReference>
<reference evidence="8" key="1">
    <citation type="journal article" date="2014" name="Int. J. Syst. Evol. Microbiol.">
        <title>Complete genome sequence of Corynebacterium casei LMG S-19264T (=DSM 44701T), isolated from a smear-ripened cheese.</title>
        <authorList>
            <consortium name="US DOE Joint Genome Institute (JGI-PGF)"/>
            <person name="Walter F."/>
            <person name="Albersmeier A."/>
            <person name="Kalinowski J."/>
            <person name="Ruckert C."/>
        </authorList>
    </citation>
    <scope>NUCLEOTIDE SEQUENCE</scope>
    <source>
        <strain evidence="8">CGMCC 1.15371</strain>
    </source>
</reference>
<dbReference type="SUPFAM" id="SSF103473">
    <property type="entry name" value="MFS general substrate transporter"/>
    <property type="match status" value="1"/>
</dbReference>
<dbReference type="InterPro" id="IPR036259">
    <property type="entry name" value="MFS_trans_sf"/>
</dbReference>
<feature type="transmembrane region" description="Helical" evidence="6">
    <location>
        <begin position="92"/>
        <end position="115"/>
    </location>
</feature>
<feature type="transmembrane region" description="Helical" evidence="6">
    <location>
        <begin position="384"/>
        <end position="406"/>
    </location>
</feature>
<dbReference type="GO" id="GO:0046943">
    <property type="term" value="F:carboxylic acid transmembrane transporter activity"/>
    <property type="evidence" value="ECO:0007669"/>
    <property type="project" value="TreeGrafter"/>
</dbReference>
<name>A0A8J2VLM1_9BACL</name>
<organism evidence="8 9">
    <name type="scientific">Pullulanibacillus camelliae</name>
    <dbReference type="NCBI Taxonomy" id="1707096"/>
    <lineage>
        <taxon>Bacteria</taxon>
        <taxon>Bacillati</taxon>
        <taxon>Bacillota</taxon>
        <taxon>Bacilli</taxon>
        <taxon>Bacillales</taxon>
        <taxon>Sporolactobacillaceae</taxon>
        <taxon>Pullulanibacillus</taxon>
    </lineage>
</organism>
<sequence length="415" mass="45280">MLKSAETSKKTFNDAGESLNSNHWKTMWASMIGYAMDGLDMMVLSFTLALITVSFHLNSAQAGFISTITLIGAVIGGYVFGIMADAFGRVKVFTWTILIFSLFTGLCALATNIYMLDTFRFIAGLGIGGEFGIGMTLVTEVWPKKYRSRATAGVAVGYQIGIVLATLCTTFISPIFGWRGVFLVGVIPALFAWWSRRGLKEPDMFIERQKQRKSKAVPIKQLFETPKKTGTTLGLILISGVQNFGFYGIMTWLPSMLSNQLGFSLSSTTLWTILTTIGMIVGIVIFGTMVDKLGRKPSYMIFQVCAAVIVWIFFQQSSVAILFALGAILGFFVNGMMGGYGALLAEHYKTEVRSTAENFIFNSGRAIGGFGPFIIGTLSLKYSLSYSLGLISGIYILAALAFLFLIPETKGVDLD</sequence>
<evidence type="ECO:0000259" key="7">
    <source>
        <dbReference type="PROSITE" id="PS50850"/>
    </source>
</evidence>
<reference evidence="8" key="2">
    <citation type="submission" date="2020-09" db="EMBL/GenBank/DDBJ databases">
        <authorList>
            <person name="Sun Q."/>
            <person name="Zhou Y."/>
        </authorList>
    </citation>
    <scope>NUCLEOTIDE SEQUENCE</scope>
    <source>
        <strain evidence="8">CGMCC 1.15371</strain>
    </source>
</reference>
<accession>A0A8J2VLM1</accession>
<comment type="subcellular location">
    <subcellularLocation>
        <location evidence="1">Cell membrane</location>
        <topology evidence="1">Multi-pass membrane protein</topology>
    </subcellularLocation>
</comment>
<protein>
    <submittedName>
        <fullName evidence="8">Putative metabolite transport protein</fullName>
    </submittedName>
</protein>
<feature type="transmembrane region" description="Helical" evidence="6">
    <location>
        <begin position="150"/>
        <end position="172"/>
    </location>
</feature>
<evidence type="ECO:0000256" key="3">
    <source>
        <dbReference type="ARBA" id="ARBA00022692"/>
    </source>
</evidence>
<dbReference type="InterPro" id="IPR005829">
    <property type="entry name" value="Sugar_transporter_CS"/>
</dbReference>
<feature type="transmembrane region" description="Helical" evidence="6">
    <location>
        <begin position="230"/>
        <end position="250"/>
    </location>
</feature>
<evidence type="ECO:0000256" key="5">
    <source>
        <dbReference type="ARBA" id="ARBA00023136"/>
    </source>
</evidence>
<feature type="transmembrane region" description="Helical" evidence="6">
    <location>
        <begin position="320"/>
        <end position="343"/>
    </location>
</feature>
<evidence type="ECO:0000256" key="2">
    <source>
        <dbReference type="ARBA" id="ARBA00022448"/>
    </source>
</evidence>